<accession>A0A4C1THN5</accession>
<dbReference type="EMBL" id="BGZK01000054">
    <property type="protein sequence ID" value="GBP12958.1"/>
    <property type="molecule type" value="Genomic_DNA"/>
</dbReference>
<gene>
    <name evidence="2" type="ORF">EVAR_79300_1</name>
</gene>
<name>A0A4C1THN5_EUMVA</name>
<evidence type="ECO:0000313" key="2">
    <source>
        <dbReference type="EMBL" id="GBP12958.1"/>
    </source>
</evidence>
<dbReference type="AlphaFoldDB" id="A0A4C1THN5"/>
<organism evidence="2 3">
    <name type="scientific">Eumeta variegata</name>
    <name type="common">Bagworm moth</name>
    <name type="synonym">Eumeta japonica</name>
    <dbReference type="NCBI Taxonomy" id="151549"/>
    <lineage>
        <taxon>Eukaryota</taxon>
        <taxon>Metazoa</taxon>
        <taxon>Ecdysozoa</taxon>
        <taxon>Arthropoda</taxon>
        <taxon>Hexapoda</taxon>
        <taxon>Insecta</taxon>
        <taxon>Pterygota</taxon>
        <taxon>Neoptera</taxon>
        <taxon>Endopterygota</taxon>
        <taxon>Lepidoptera</taxon>
        <taxon>Glossata</taxon>
        <taxon>Ditrysia</taxon>
        <taxon>Tineoidea</taxon>
        <taxon>Psychidae</taxon>
        <taxon>Oiketicinae</taxon>
        <taxon>Eumeta</taxon>
    </lineage>
</organism>
<comment type="caution">
    <text evidence="2">The sequence shown here is derived from an EMBL/GenBank/DDBJ whole genome shotgun (WGS) entry which is preliminary data.</text>
</comment>
<keyword evidence="3" id="KW-1185">Reference proteome</keyword>
<feature type="region of interest" description="Disordered" evidence="1">
    <location>
        <begin position="39"/>
        <end position="60"/>
    </location>
</feature>
<sequence>MARIPRQPGRALAKVSRPRVLHQLFQMATFQSFLTKKFSTPLPHENSPAPDEGPPEACVDISQSPWQMDVSLTNGIYSGIGLFR</sequence>
<reference evidence="2 3" key="1">
    <citation type="journal article" date="2019" name="Commun. Biol.">
        <title>The bagworm genome reveals a unique fibroin gene that provides high tensile strength.</title>
        <authorList>
            <person name="Kono N."/>
            <person name="Nakamura H."/>
            <person name="Ohtoshi R."/>
            <person name="Tomita M."/>
            <person name="Numata K."/>
            <person name="Arakawa K."/>
        </authorList>
    </citation>
    <scope>NUCLEOTIDE SEQUENCE [LARGE SCALE GENOMIC DNA]</scope>
</reference>
<evidence type="ECO:0000313" key="3">
    <source>
        <dbReference type="Proteomes" id="UP000299102"/>
    </source>
</evidence>
<evidence type="ECO:0000256" key="1">
    <source>
        <dbReference type="SAM" id="MobiDB-lite"/>
    </source>
</evidence>
<proteinExistence type="predicted"/>
<protein>
    <submittedName>
        <fullName evidence="2">Uncharacterized protein</fullName>
    </submittedName>
</protein>
<dbReference type="Proteomes" id="UP000299102">
    <property type="component" value="Unassembled WGS sequence"/>
</dbReference>